<name>A0AAW8DTC2_9BURK</name>
<proteinExistence type="predicted"/>
<evidence type="ECO:0008006" key="3">
    <source>
        <dbReference type="Google" id="ProtNLM"/>
    </source>
</evidence>
<sequence>MRIAGRGSANQRRVPVSALPLLARTLGVSVEELIGEPQTAARRRRPAPNLMQHVERISALPKTQQRTVMIAGETLSDKEAWRHEFRDQLHDHCEGAADSALCRTESDDKSTGV</sequence>
<comment type="caution">
    <text evidence="1">The sequence shown here is derived from an EMBL/GenBank/DDBJ whole genome shotgun (WGS) entry which is preliminary data.</text>
</comment>
<evidence type="ECO:0000313" key="2">
    <source>
        <dbReference type="Proteomes" id="UP001244295"/>
    </source>
</evidence>
<organism evidence="1 2">
    <name type="scientific">Variovorax boronicumulans</name>
    <dbReference type="NCBI Taxonomy" id="436515"/>
    <lineage>
        <taxon>Bacteria</taxon>
        <taxon>Pseudomonadati</taxon>
        <taxon>Pseudomonadota</taxon>
        <taxon>Betaproteobacteria</taxon>
        <taxon>Burkholderiales</taxon>
        <taxon>Comamonadaceae</taxon>
        <taxon>Variovorax</taxon>
    </lineage>
</organism>
<accession>A0AAW8DTC2</accession>
<protein>
    <recommendedName>
        <fullName evidence="3">HTH cro/C1-type domain-containing protein</fullName>
    </recommendedName>
</protein>
<dbReference type="RefSeq" id="WP_307636395.1">
    <property type="nucleotide sequence ID" value="NZ_JAUSRR010000003.1"/>
</dbReference>
<reference evidence="1" key="1">
    <citation type="submission" date="2023-07" db="EMBL/GenBank/DDBJ databases">
        <title>Sorghum-associated microbial communities from plants grown in Nebraska, USA.</title>
        <authorList>
            <person name="Schachtman D."/>
        </authorList>
    </citation>
    <scope>NUCLEOTIDE SEQUENCE</scope>
    <source>
        <strain evidence="1">DS2795</strain>
    </source>
</reference>
<dbReference type="AlphaFoldDB" id="A0AAW8DTC2"/>
<dbReference type="Proteomes" id="UP001244295">
    <property type="component" value="Unassembled WGS sequence"/>
</dbReference>
<dbReference type="EMBL" id="JAUSRR010000003">
    <property type="protein sequence ID" value="MDP9922813.1"/>
    <property type="molecule type" value="Genomic_DNA"/>
</dbReference>
<evidence type="ECO:0000313" key="1">
    <source>
        <dbReference type="EMBL" id="MDP9922813.1"/>
    </source>
</evidence>
<gene>
    <name evidence="1" type="ORF">J2W25_001834</name>
</gene>